<evidence type="ECO:0000313" key="2">
    <source>
        <dbReference type="EMBL" id="WUR11043.1"/>
    </source>
</evidence>
<accession>A0ABZ1UFU9</accession>
<name>A0ABZ1UFU9_9BURK</name>
<gene>
    <name evidence="2" type="ORF">E7V67_015080</name>
</gene>
<dbReference type="InterPro" id="IPR011646">
    <property type="entry name" value="KAP_P-loop"/>
</dbReference>
<dbReference type="Gene3D" id="3.40.50.300">
    <property type="entry name" value="P-loop containing nucleotide triphosphate hydrolases"/>
    <property type="match status" value="1"/>
</dbReference>
<dbReference type="Proteomes" id="UP000321323">
    <property type="component" value="Chromosome"/>
</dbReference>
<evidence type="ECO:0000259" key="1">
    <source>
        <dbReference type="Pfam" id="PF07693"/>
    </source>
</evidence>
<sequence length="455" mass="50871">MRIVAKQAVVEKGDGFKNDLFGRESFGRSLLSIIRNSSEALVISIDARWGEGKTTFVKMWQDALAQEGLPSIYIDAFQNDYVDDAFLVLASNITSYAKAHSDGAGETEFRARATQVFVKLLSWSGKVAVKSLTLGAIGRSELDTLDEIKDDIVDPIADTTERLIADKLGSARQDAELADDFKKSLSVLPAKLKGNEGGRLVVIIDELDRCKPTFAIDLLERVKHLFSVPNVVFVLVMNKIQLEDAMKSVYGSNLDSRTYLQKFITVESILPKKCGGSMRSCDLKIYAERLYELHELETWDDKDLILTATTVFARVFDLSLRQLERVFTNITLIYLCHNKHSYRLPGFICFLSVLKVVDNELYQKVADGTLSYGPLADELQNRWPKFCSQAEPDAGSLTRLMNSVLFCIASDAEIAALSPQHVVHSFGSDIWRFSAGRADLRGYFCSQLNLFSPQE</sequence>
<dbReference type="InterPro" id="IPR027417">
    <property type="entry name" value="P-loop_NTPase"/>
</dbReference>
<organism evidence="2 3">
    <name type="scientific">[Empedobacter] haloabium</name>
    <dbReference type="NCBI Taxonomy" id="592317"/>
    <lineage>
        <taxon>Bacteria</taxon>
        <taxon>Pseudomonadati</taxon>
        <taxon>Pseudomonadota</taxon>
        <taxon>Betaproteobacteria</taxon>
        <taxon>Burkholderiales</taxon>
        <taxon>Oxalobacteraceae</taxon>
        <taxon>Telluria group</taxon>
        <taxon>Telluria group incertae sedis</taxon>
    </lineage>
</organism>
<dbReference type="SUPFAM" id="SSF52540">
    <property type="entry name" value="P-loop containing nucleoside triphosphate hydrolases"/>
    <property type="match status" value="1"/>
</dbReference>
<feature type="domain" description="KAP NTPase" evidence="1">
    <location>
        <begin position="26"/>
        <end position="334"/>
    </location>
</feature>
<dbReference type="Pfam" id="PF07693">
    <property type="entry name" value="KAP_NTPase"/>
    <property type="match status" value="1"/>
</dbReference>
<protein>
    <submittedName>
        <fullName evidence="2">P-loop NTPase fold protein</fullName>
    </submittedName>
</protein>
<reference evidence="2 3" key="1">
    <citation type="journal article" date="2019" name="Int. J. Syst. Evol. Microbiol.">
        <title>The Draft Whole-Genome Sequence of the Antibiotic Producer Empedobacter haloabium ATCC 31962 Provides Indications for Its Taxonomic Reclassification.</title>
        <authorList>
            <person name="Miess H."/>
            <person name="Arlt P."/>
            <person name="Apel A.K."/>
            <person name="Weber T."/>
            <person name="Nieselt K."/>
            <person name="Hanssen F."/>
            <person name="Czemmel S."/>
            <person name="Nahnsen S."/>
            <person name="Gross H."/>
        </authorList>
    </citation>
    <scope>NUCLEOTIDE SEQUENCE [LARGE SCALE GENOMIC DNA]</scope>
    <source>
        <strain evidence="2 3">ATCC 31962</strain>
    </source>
</reference>
<keyword evidence="3" id="KW-1185">Reference proteome</keyword>
<proteinExistence type="predicted"/>
<dbReference type="EMBL" id="CP136508">
    <property type="protein sequence ID" value="WUR11043.1"/>
    <property type="molecule type" value="Genomic_DNA"/>
</dbReference>
<evidence type="ECO:0000313" key="3">
    <source>
        <dbReference type="Proteomes" id="UP000321323"/>
    </source>
</evidence>